<evidence type="ECO:0000313" key="10">
    <source>
        <dbReference type="Proteomes" id="UP001589627"/>
    </source>
</evidence>
<feature type="domain" description="Cation efflux protein cytoplasmic" evidence="8">
    <location>
        <begin position="224"/>
        <end position="296"/>
    </location>
</feature>
<dbReference type="NCBIfam" id="TIGR01297">
    <property type="entry name" value="CDF"/>
    <property type="match status" value="1"/>
</dbReference>
<comment type="caution">
    <text evidence="9">The sequence shown here is derived from an EMBL/GenBank/DDBJ whole genome shotgun (WGS) entry which is preliminary data.</text>
</comment>
<evidence type="ECO:0000256" key="4">
    <source>
        <dbReference type="ARBA" id="ARBA00022989"/>
    </source>
</evidence>
<dbReference type="InterPro" id="IPR058533">
    <property type="entry name" value="Cation_efflux_TM"/>
</dbReference>
<feature type="transmembrane region" description="Helical" evidence="6">
    <location>
        <begin position="108"/>
        <end position="130"/>
    </location>
</feature>
<accession>A0ABV5YD48</accession>
<keyword evidence="5 6" id="KW-0472">Membrane</keyword>
<organism evidence="9 10">
    <name type="scientific">Actinoallomurus acaciae</name>
    <dbReference type="NCBI Taxonomy" id="502577"/>
    <lineage>
        <taxon>Bacteria</taxon>
        <taxon>Bacillati</taxon>
        <taxon>Actinomycetota</taxon>
        <taxon>Actinomycetes</taxon>
        <taxon>Streptosporangiales</taxon>
        <taxon>Thermomonosporaceae</taxon>
        <taxon>Actinoallomurus</taxon>
    </lineage>
</organism>
<comment type="subcellular location">
    <subcellularLocation>
        <location evidence="1">Membrane</location>
        <topology evidence="1">Multi-pass membrane protein</topology>
    </subcellularLocation>
</comment>
<evidence type="ECO:0000256" key="3">
    <source>
        <dbReference type="ARBA" id="ARBA00022692"/>
    </source>
</evidence>
<dbReference type="SUPFAM" id="SSF161111">
    <property type="entry name" value="Cation efflux protein transmembrane domain-like"/>
    <property type="match status" value="1"/>
</dbReference>
<proteinExistence type="predicted"/>
<dbReference type="InterPro" id="IPR036837">
    <property type="entry name" value="Cation_efflux_CTD_sf"/>
</dbReference>
<dbReference type="InterPro" id="IPR040177">
    <property type="entry name" value="SLC30A9"/>
</dbReference>
<feature type="transmembrane region" description="Helical" evidence="6">
    <location>
        <begin position="162"/>
        <end position="182"/>
    </location>
</feature>
<dbReference type="Gene3D" id="1.20.1510.10">
    <property type="entry name" value="Cation efflux protein transmembrane domain"/>
    <property type="match status" value="1"/>
</dbReference>
<dbReference type="InterPro" id="IPR027470">
    <property type="entry name" value="Cation_efflux_CTD"/>
</dbReference>
<evidence type="ECO:0000256" key="2">
    <source>
        <dbReference type="ARBA" id="ARBA00022448"/>
    </source>
</evidence>
<dbReference type="Proteomes" id="UP001589627">
    <property type="component" value="Unassembled WGS sequence"/>
</dbReference>
<dbReference type="PANTHER" id="PTHR13414:SF9">
    <property type="entry name" value="PROTON-COUPLED ZINC ANTIPORTER SLC30A9, MITOCHONDRIAL"/>
    <property type="match status" value="1"/>
</dbReference>
<keyword evidence="4 6" id="KW-1133">Transmembrane helix</keyword>
<dbReference type="EMBL" id="JBHLZP010000068">
    <property type="protein sequence ID" value="MFB9832964.1"/>
    <property type="molecule type" value="Genomic_DNA"/>
</dbReference>
<sequence>MNKATRRTVLVAGTANVAIALAKVVAGVLAGSAAMLAEAAHSLADTLNQGFLLTSLYRSDRPADAEHPFGYGKERYFWSLLAAVGIFVAGGGFSIFEGVLTIQRGGEATGAVFAYVVLAISFVAEGSALLRAIRQVRGEAASQRRSLPEQARRSSDTTIRAVLFEDTTALIGLVVAAAGLTLRELTGAAFWDGAASILIGLLLIVVACSLGRTNMHMLIGQAADEEQRRAITGEIEAAPGIGTVLELLTMQLGPDALIVAAKVAFTDDISADDAEDVADDVDRRLRERLPAIQHVFLDPTQRSSA</sequence>
<keyword evidence="10" id="KW-1185">Reference proteome</keyword>
<evidence type="ECO:0000259" key="8">
    <source>
        <dbReference type="Pfam" id="PF16916"/>
    </source>
</evidence>
<evidence type="ECO:0000256" key="6">
    <source>
        <dbReference type="SAM" id="Phobius"/>
    </source>
</evidence>
<dbReference type="PANTHER" id="PTHR13414">
    <property type="entry name" value="HUEL-CATION TRANSPORTER"/>
    <property type="match status" value="1"/>
</dbReference>
<dbReference type="InterPro" id="IPR027469">
    <property type="entry name" value="Cation_efflux_TMD_sf"/>
</dbReference>
<reference evidence="9 10" key="1">
    <citation type="submission" date="2024-09" db="EMBL/GenBank/DDBJ databases">
        <authorList>
            <person name="Sun Q."/>
            <person name="Mori K."/>
        </authorList>
    </citation>
    <scope>NUCLEOTIDE SEQUENCE [LARGE SCALE GENOMIC DNA]</scope>
    <source>
        <strain evidence="9 10">TBRC 0563</strain>
    </source>
</reference>
<dbReference type="Pfam" id="PF01545">
    <property type="entry name" value="Cation_efflux"/>
    <property type="match status" value="1"/>
</dbReference>
<feature type="transmembrane region" description="Helical" evidence="6">
    <location>
        <begin position="76"/>
        <end position="96"/>
    </location>
</feature>
<dbReference type="RefSeq" id="WP_378199675.1">
    <property type="nucleotide sequence ID" value="NZ_JBHLZP010000068.1"/>
</dbReference>
<name>A0ABV5YD48_9ACTN</name>
<feature type="transmembrane region" description="Helical" evidence="6">
    <location>
        <begin position="188"/>
        <end position="210"/>
    </location>
</feature>
<keyword evidence="3 6" id="KW-0812">Transmembrane</keyword>
<dbReference type="SUPFAM" id="SSF160240">
    <property type="entry name" value="Cation efflux protein cytoplasmic domain-like"/>
    <property type="match status" value="1"/>
</dbReference>
<protein>
    <submittedName>
        <fullName evidence="9">Cation diffusion facilitator family transporter</fullName>
    </submittedName>
</protein>
<dbReference type="Gene3D" id="3.30.70.1350">
    <property type="entry name" value="Cation efflux protein, cytoplasmic domain"/>
    <property type="match status" value="1"/>
</dbReference>
<keyword evidence="2" id="KW-0813">Transport</keyword>
<evidence type="ECO:0000256" key="5">
    <source>
        <dbReference type="ARBA" id="ARBA00023136"/>
    </source>
</evidence>
<evidence type="ECO:0000256" key="1">
    <source>
        <dbReference type="ARBA" id="ARBA00004141"/>
    </source>
</evidence>
<evidence type="ECO:0000259" key="7">
    <source>
        <dbReference type="Pfam" id="PF01545"/>
    </source>
</evidence>
<gene>
    <name evidence="9" type="ORF">ACFFNX_12285</name>
</gene>
<evidence type="ECO:0000313" key="9">
    <source>
        <dbReference type="EMBL" id="MFB9832964.1"/>
    </source>
</evidence>
<feature type="domain" description="Cation efflux protein transmembrane" evidence="7">
    <location>
        <begin position="9"/>
        <end position="219"/>
    </location>
</feature>
<dbReference type="InterPro" id="IPR002524">
    <property type="entry name" value="Cation_efflux"/>
</dbReference>
<dbReference type="Pfam" id="PF16916">
    <property type="entry name" value="ZT_dimer"/>
    <property type="match status" value="1"/>
</dbReference>